<dbReference type="PANTHER" id="PTHR22946">
    <property type="entry name" value="DIENELACTONE HYDROLASE DOMAIN-CONTAINING PROTEIN-RELATED"/>
    <property type="match status" value="1"/>
</dbReference>
<gene>
    <name evidence="2" type="ORF">ACFSJT_12085</name>
</gene>
<sequence>MILQDKHKPISIKIGDVVLQGNLTIPENPLGIIIFSHGSGSSRLSPRNNYVAKVLQEKGLATLLFDLLTEQEDTIYENRFDIDLLTKRLIAVTNWVKNYTDTKGLKMMYFGASTGAASALRAAASLGSDISAVISRGGRPDLAMKELNKVTAPTLLIVGGRDDIVIQLNQKAYQKLQCDRELKIISGASHLFEEPGKLEEVANISAHWFIKKISVEDD</sequence>
<accession>A0ABW5AZA5</accession>
<keyword evidence="2" id="KW-0378">Hydrolase</keyword>
<dbReference type="EMBL" id="JBHUHY010000013">
    <property type="protein sequence ID" value="MFD2187530.1"/>
    <property type="molecule type" value="Genomic_DNA"/>
</dbReference>
<proteinExistence type="predicted"/>
<dbReference type="Pfam" id="PF20408">
    <property type="entry name" value="Abhydrolase_11"/>
    <property type="match status" value="1"/>
</dbReference>
<dbReference type="Gene3D" id="3.40.50.1820">
    <property type="entry name" value="alpha/beta hydrolase"/>
    <property type="match status" value="1"/>
</dbReference>
<reference evidence="3" key="1">
    <citation type="journal article" date="2019" name="Int. J. Syst. Evol. Microbiol.">
        <title>The Global Catalogue of Microorganisms (GCM) 10K type strain sequencing project: providing services to taxonomists for standard genome sequencing and annotation.</title>
        <authorList>
            <consortium name="The Broad Institute Genomics Platform"/>
            <consortium name="The Broad Institute Genome Sequencing Center for Infectious Disease"/>
            <person name="Wu L."/>
            <person name="Ma J."/>
        </authorList>
    </citation>
    <scope>NUCLEOTIDE SEQUENCE [LARGE SCALE GENOMIC DNA]</scope>
    <source>
        <strain evidence="3">DT92</strain>
    </source>
</reference>
<feature type="domain" description="KANL3/Tex30 alpha/beta hydrolase-like" evidence="1">
    <location>
        <begin position="32"/>
        <end position="197"/>
    </location>
</feature>
<evidence type="ECO:0000259" key="1">
    <source>
        <dbReference type="Pfam" id="PF20408"/>
    </source>
</evidence>
<keyword evidence="3" id="KW-1185">Reference proteome</keyword>
<name>A0ABW5AZA5_9FLAO</name>
<dbReference type="InterPro" id="IPR029058">
    <property type="entry name" value="AB_hydrolase_fold"/>
</dbReference>
<protein>
    <submittedName>
        <fullName evidence="2">Dienelactone hydrolase family protein</fullName>
        <ecNumber evidence="2">3.1.-.-</ecNumber>
    </submittedName>
</protein>
<comment type="caution">
    <text evidence="2">The sequence shown here is derived from an EMBL/GenBank/DDBJ whole genome shotgun (WGS) entry which is preliminary data.</text>
</comment>
<evidence type="ECO:0000313" key="3">
    <source>
        <dbReference type="Proteomes" id="UP001597344"/>
    </source>
</evidence>
<dbReference type="InterPro" id="IPR046879">
    <property type="entry name" value="KANL3/Tex30_Abhydrolase"/>
</dbReference>
<dbReference type="EC" id="3.1.-.-" evidence="2"/>
<dbReference type="Proteomes" id="UP001597344">
    <property type="component" value="Unassembled WGS sequence"/>
</dbReference>
<dbReference type="SUPFAM" id="SSF53474">
    <property type="entry name" value="alpha/beta-Hydrolases"/>
    <property type="match status" value="1"/>
</dbReference>
<dbReference type="RefSeq" id="WP_378320531.1">
    <property type="nucleotide sequence ID" value="NZ_JBHUHY010000013.1"/>
</dbReference>
<organism evidence="2 3">
    <name type="scientific">Aquimarina celericrescens</name>
    <dbReference type="NCBI Taxonomy" id="1964542"/>
    <lineage>
        <taxon>Bacteria</taxon>
        <taxon>Pseudomonadati</taxon>
        <taxon>Bacteroidota</taxon>
        <taxon>Flavobacteriia</taxon>
        <taxon>Flavobacteriales</taxon>
        <taxon>Flavobacteriaceae</taxon>
        <taxon>Aquimarina</taxon>
    </lineage>
</organism>
<dbReference type="InterPro" id="IPR050261">
    <property type="entry name" value="FrsA_esterase"/>
</dbReference>
<dbReference type="GO" id="GO:0016787">
    <property type="term" value="F:hydrolase activity"/>
    <property type="evidence" value="ECO:0007669"/>
    <property type="project" value="UniProtKB-KW"/>
</dbReference>
<evidence type="ECO:0000313" key="2">
    <source>
        <dbReference type="EMBL" id="MFD2187530.1"/>
    </source>
</evidence>